<dbReference type="Gene3D" id="3.10.300.10">
    <property type="entry name" value="Methylpurine-DNA glycosylase (MPG)"/>
    <property type="match status" value="1"/>
</dbReference>
<organism evidence="14 15">
    <name type="scientific">Oedothorax gibbosus</name>
    <dbReference type="NCBI Taxonomy" id="931172"/>
    <lineage>
        <taxon>Eukaryota</taxon>
        <taxon>Metazoa</taxon>
        <taxon>Ecdysozoa</taxon>
        <taxon>Arthropoda</taxon>
        <taxon>Chelicerata</taxon>
        <taxon>Arachnida</taxon>
        <taxon>Araneae</taxon>
        <taxon>Araneomorphae</taxon>
        <taxon>Entelegynae</taxon>
        <taxon>Araneoidea</taxon>
        <taxon>Linyphiidae</taxon>
        <taxon>Erigoninae</taxon>
        <taxon>Oedothorax</taxon>
    </lineage>
</organism>
<dbReference type="EC" id="3.2.2.21" evidence="4"/>
<comment type="function">
    <text evidence="2">Hydrolysis of the deoxyribose N-glycosidic bond to excise 3-methyladenine, and 7-methylguanine from the damaged DNA polymer formed by alkylation lesions.</text>
</comment>
<dbReference type="Proteomes" id="UP000827092">
    <property type="component" value="Unassembled WGS sequence"/>
</dbReference>
<comment type="similarity">
    <text evidence="3">Belongs to the DNA glycosylase MPG family.</text>
</comment>
<dbReference type="AlphaFoldDB" id="A0AAV6UGT9"/>
<keyword evidence="5" id="KW-0227">DNA damage</keyword>
<gene>
    <name evidence="14" type="ORF">JTE90_014680</name>
</gene>
<dbReference type="PANTHER" id="PTHR10429">
    <property type="entry name" value="DNA-3-METHYLADENINE GLYCOSYLASE"/>
    <property type="match status" value="1"/>
</dbReference>
<dbReference type="HAMAP" id="MF_00527">
    <property type="entry name" value="3MGH"/>
    <property type="match status" value="1"/>
</dbReference>
<evidence type="ECO:0000313" key="15">
    <source>
        <dbReference type="Proteomes" id="UP000827092"/>
    </source>
</evidence>
<name>A0AAV6UGT9_9ARAC</name>
<sequence length="278" mass="31267">MCNVEKSKCKRTLSSRLSKKAADFKQGRNKIAKTNSIYYGDSTSDNKSEINSIENQVDEFTTSYRLGNSYFNQPCISLGKSLLGKLLVRKLDTGEILKGKIVETECYLGGIDKASHSYQGKRTVRNEAMFYPPGTAYVYSVYGMYYCFNISSLEEGSAVLIRAIEPLENISTMLALRTMKGKGTSSIKDKDLCNGPSKICQAFHIDKQSLNKVDMCESEYFWVEDGENIPHCDIVECKRIGIESAGQDWANKPLRFYIKGCPWVSVRNKIAEKNYSSS</sequence>
<dbReference type="FunFam" id="3.10.300.10:FF:000001">
    <property type="entry name" value="Putative 3-methyladenine DNA glycosylase"/>
    <property type="match status" value="1"/>
</dbReference>
<dbReference type="PANTHER" id="PTHR10429:SF0">
    <property type="entry name" value="DNA-3-METHYLADENINE GLYCOSYLASE"/>
    <property type="match status" value="1"/>
</dbReference>
<evidence type="ECO:0000256" key="3">
    <source>
        <dbReference type="ARBA" id="ARBA00009232"/>
    </source>
</evidence>
<evidence type="ECO:0000256" key="4">
    <source>
        <dbReference type="ARBA" id="ARBA00012000"/>
    </source>
</evidence>
<evidence type="ECO:0000256" key="11">
    <source>
        <dbReference type="ARBA" id="ARBA00076879"/>
    </source>
</evidence>
<evidence type="ECO:0000256" key="13">
    <source>
        <dbReference type="ARBA" id="ARBA00082988"/>
    </source>
</evidence>
<dbReference type="InterPro" id="IPR036995">
    <property type="entry name" value="MPG_sf"/>
</dbReference>
<evidence type="ECO:0000256" key="7">
    <source>
        <dbReference type="ARBA" id="ARBA00023204"/>
    </source>
</evidence>
<accession>A0AAV6UGT9</accession>
<dbReference type="Pfam" id="PF02245">
    <property type="entry name" value="Pur_DNA_glyco"/>
    <property type="match status" value="1"/>
</dbReference>
<dbReference type="InterPro" id="IPR003180">
    <property type="entry name" value="MPG"/>
</dbReference>
<evidence type="ECO:0000256" key="1">
    <source>
        <dbReference type="ARBA" id="ARBA00000086"/>
    </source>
</evidence>
<keyword evidence="7" id="KW-0234">DNA repair</keyword>
<evidence type="ECO:0000313" key="14">
    <source>
        <dbReference type="EMBL" id="KAG8183705.1"/>
    </source>
</evidence>
<evidence type="ECO:0000256" key="2">
    <source>
        <dbReference type="ARBA" id="ARBA00002421"/>
    </source>
</evidence>
<keyword evidence="15" id="KW-1185">Reference proteome</keyword>
<dbReference type="InterPro" id="IPR011034">
    <property type="entry name" value="Formyl_transferase-like_C_sf"/>
</dbReference>
<comment type="subunit">
    <text evidence="9">Binds MBD1. Binds SSBP1.</text>
</comment>
<reference evidence="14 15" key="1">
    <citation type="journal article" date="2022" name="Nat. Ecol. Evol.">
        <title>A masculinizing supergene underlies an exaggerated male reproductive morph in a spider.</title>
        <authorList>
            <person name="Hendrickx F."/>
            <person name="De Corte Z."/>
            <person name="Sonet G."/>
            <person name="Van Belleghem S.M."/>
            <person name="Kostlbacher S."/>
            <person name="Vangestel C."/>
        </authorList>
    </citation>
    <scope>NUCLEOTIDE SEQUENCE [LARGE SCALE GENOMIC DNA]</scope>
    <source>
        <strain evidence="14">W744_W776</strain>
    </source>
</reference>
<dbReference type="EMBL" id="JAFNEN010000409">
    <property type="protein sequence ID" value="KAG8183705.1"/>
    <property type="molecule type" value="Genomic_DNA"/>
</dbReference>
<proteinExistence type="inferred from homology"/>
<dbReference type="NCBIfam" id="TIGR00567">
    <property type="entry name" value="3mg"/>
    <property type="match status" value="1"/>
</dbReference>
<dbReference type="GO" id="GO:0003905">
    <property type="term" value="F:alkylbase DNA N-glycosylase activity"/>
    <property type="evidence" value="ECO:0007669"/>
    <property type="project" value="UniProtKB-EC"/>
</dbReference>
<dbReference type="SUPFAM" id="SSF50486">
    <property type="entry name" value="FMT C-terminal domain-like"/>
    <property type="match status" value="1"/>
</dbReference>
<evidence type="ECO:0000256" key="5">
    <source>
        <dbReference type="ARBA" id="ARBA00022763"/>
    </source>
</evidence>
<evidence type="ECO:0000256" key="8">
    <source>
        <dbReference type="ARBA" id="ARBA00033426"/>
    </source>
</evidence>
<dbReference type="GO" id="GO:0006284">
    <property type="term" value="P:base-excision repair"/>
    <property type="evidence" value="ECO:0007669"/>
    <property type="project" value="InterPro"/>
</dbReference>
<keyword evidence="6" id="KW-0378">Hydrolase</keyword>
<evidence type="ECO:0000256" key="12">
    <source>
        <dbReference type="ARBA" id="ARBA00078171"/>
    </source>
</evidence>
<evidence type="ECO:0000256" key="10">
    <source>
        <dbReference type="ARBA" id="ARBA00068926"/>
    </source>
</evidence>
<dbReference type="CDD" id="cd00540">
    <property type="entry name" value="AAG"/>
    <property type="match status" value="1"/>
</dbReference>
<evidence type="ECO:0000256" key="6">
    <source>
        <dbReference type="ARBA" id="ARBA00022801"/>
    </source>
</evidence>
<protein>
    <recommendedName>
        <fullName evidence="10">DNA-3-methyladenine glycosylase</fullName>
        <ecNumber evidence="4">3.2.2.21</ecNumber>
    </recommendedName>
    <alternativeName>
        <fullName evidence="11">3-alkyladenine DNA glycosylase</fullName>
    </alternativeName>
    <alternativeName>
        <fullName evidence="8">3-methyladenine DNA glycosidase</fullName>
    </alternativeName>
    <alternativeName>
        <fullName evidence="13">ADPG</fullName>
    </alternativeName>
    <alternativeName>
        <fullName evidence="12">N-methylpurine-DNA glycosylase</fullName>
    </alternativeName>
</protein>
<comment type="catalytic activity">
    <reaction evidence="1">
        <text>Hydrolysis of alkylated DNA, releasing 3-methyladenine, 3-methylguanine, 7-methylguanine and 7-methyladenine.</text>
        <dbReference type="EC" id="3.2.2.21"/>
    </reaction>
</comment>
<dbReference type="GO" id="GO:0003677">
    <property type="term" value="F:DNA binding"/>
    <property type="evidence" value="ECO:0007669"/>
    <property type="project" value="InterPro"/>
</dbReference>
<evidence type="ECO:0000256" key="9">
    <source>
        <dbReference type="ARBA" id="ARBA00066187"/>
    </source>
</evidence>
<comment type="caution">
    <text evidence="14">The sequence shown here is derived from an EMBL/GenBank/DDBJ whole genome shotgun (WGS) entry which is preliminary data.</text>
</comment>